<dbReference type="Proteomes" id="UP000037179">
    <property type="component" value="Unassembled WGS sequence"/>
</dbReference>
<dbReference type="GeneID" id="93376566"/>
<reference evidence="1 4" key="3">
    <citation type="submission" date="2016-10" db="EMBL/GenBank/DDBJ databases">
        <title>Genome sequence of Nocardia seriolae strain EM150506, isolated from Anguila japonica.</title>
        <authorList>
            <person name="Han H.-J."/>
        </authorList>
    </citation>
    <scope>NUCLEOTIDE SEQUENCE [LARGE SCALE GENOMIC DNA]</scope>
    <source>
        <strain evidence="1 4">EM150506</strain>
    </source>
</reference>
<evidence type="ECO:0000313" key="4">
    <source>
        <dbReference type="Proteomes" id="UP000180166"/>
    </source>
</evidence>
<evidence type="ECO:0000313" key="3">
    <source>
        <dbReference type="Proteomes" id="UP000037179"/>
    </source>
</evidence>
<sequence>MRVLFVATPLIGHAFPMLPLALHLRATGHEVVLASGDEVVTVLRDRLPTVTVADPMSARVP</sequence>
<dbReference type="EMBL" id="CP017839">
    <property type="protein sequence ID" value="APB00098.1"/>
    <property type="molecule type" value="Genomic_DNA"/>
</dbReference>
<evidence type="ECO:0000313" key="2">
    <source>
        <dbReference type="EMBL" id="GAP27238.1"/>
    </source>
</evidence>
<evidence type="ECO:0008006" key="5">
    <source>
        <dbReference type="Google" id="ProtNLM"/>
    </source>
</evidence>
<protein>
    <recommendedName>
        <fullName evidence="5">Glycosyltransferase</fullName>
    </recommendedName>
</protein>
<name>A0A0B8N5M8_9NOCA</name>
<reference evidence="2 3" key="2">
    <citation type="journal article" date="2016" name="Genome Announc.">
        <title>Draft Genome Sequence of Erythromycin- and Oxytetracycline-Sensitive Nocardia seriolae Strain U-1 (NBRC 110359).</title>
        <authorList>
            <person name="Imajoh M."/>
            <person name="Sukeda M."/>
            <person name="Shimizu M."/>
            <person name="Yamane J."/>
            <person name="Ohnishi K."/>
            <person name="Oshima S."/>
        </authorList>
    </citation>
    <scope>NUCLEOTIDE SEQUENCE [LARGE SCALE GENOMIC DNA]</scope>
    <source>
        <strain evidence="2 3">U-1</strain>
    </source>
</reference>
<dbReference type="Gene3D" id="3.40.50.2000">
    <property type="entry name" value="Glycogen Phosphorylase B"/>
    <property type="match status" value="1"/>
</dbReference>
<reference evidence="3" key="1">
    <citation type="submission" date="2015-07" db="EMBL/GenBank/DDBJ databases">
        <title>Nocardia seriolae U-1 whole genome shotgun sequence.</title>
        <authorList>
            <person name="Imajoh M."/>
            <person name="Fukumoto Y."/>
            <person name="Sukeda M."/>
            <person name="Yamane J."/>
            <person name="Yamasaki K."/>
            <person name="Shimizu M."/>
            <person name="Ohnishi K."/>
            <person name="Oshima S."/>
        </authorList>
    </citation>
    <scope>NUCLEOTIDE SEQUENCE [LARGE SCALE GENOMIC DNA]</scope>
    <source>
        <strain evidence="3">U-1</strain>
    </source>
</reference>
<dbReference type="AlphaFoldDB" id="A0A0B8N5M8"/>
<dbReference type="RefSeq" id="WP_143161270.1">
    <property type="nucleotide sequence ID" value="NZ_AP017900.1"/>
</dbReference>
<dbReference type="SUPFAM" id="SSF53756">
    <property type="entry name" value="UDP-Glycosyltransferase/glycogen phosphorylase"/>
    <property type="match status" value="1"/>
</dbReference>
<evidence type="ECO:0000313" key="1">
    <source>
        <dbReference type="EMBL" id="APB00098.1"/>
    </source>
</evidence>
<gene>
    <name evidence="1" type="ORF">NS506_06061</name>
    <name evidence="2" type="ORF">NSK11_contig00015-0079</name>
</gene>
<dbReference type="OrthoDB" id="5488434at2"/>
<proteinExistence type="predicted"/>
<accession>A0A0B8N5M8</accession>
<keyword evidence="3" id="KW-1185">Reference proteome</keyword>
<dbReference type="KEGG" id="nsr:NS506_06061"/>
<organism evidence="2 3">
    <name type="scientific">Nocardia seriolae</name>
    <dbReference type="NCBI Taxonomy" id="37332"/>
    <lineage>
        <taxon>Bacteria</taxon>
        <taxon>Bacillati</taxon>
        <taxon>Actinomycetota</taxon>
        <taxon>Actinomycetes</taxon>
        <taxon>Mycobacteriales</taxon>
        <taxon>Nocardiaceae</taxon>
        <taxon>Nocardia</taxon>
    </lineage>
</organism>
<dbReference type="Proteomes" id="UP000180166">
    <property type="component" value="Chromosome"/>
</dbReference>
<dbReference type="EMBL" id="BBYQ01000015">
    <property type="protein sequence ID" value="GAP27238.1"/>
    <property type="molecule type" value="Genomic_DNA"/>
</dbReference>